<reference evidence="3 4" key="1">
    <citation type="submission" date="2018-04" db="EMBL/GenBank/DDBJ databases">
        <authorList>
            <person name="Vogel A."/>
        </authorList>
    </citation>
    <scope>NUCLEOTIDE SEQUENCE [LARGE SCALE GENOMIC DNA]</scope>
</reference>
<keyword evidence="2" id="KW-1133">Transmembrane helix</keyword>
<dbReference type="EMBL" id="OOIL02002582">
    <property type="protein sequence ID" value="VFQ83325.1"/>
    <property type="molecule type" value="Genomic_DNA"/>
</dbReference>
<feature type="transmembrane region" description="Helical" evidence="2">
    <location>
        <begin position="23"/>
        <end position="44"/>
    </location>
</feature>
<dbReference type="PANTHER" id="PTHR34059:SF1">
    <property type="entry name" value="EXPRESSED PROTEIN"/>
    <property type="match status" value="1"/>
</dbReference>
<feature type="compositionally biased region" description="Acidic residues" evidence="1">
    <location>
        <begin position="237"/>
        <end position="249"/>
    </location>
</feature>
<dbReference type="PANTHER" id="PTHR34059">
    <property type="entry name" value="EXPRESSED PROTEIN"/>
    <property type="match status" value="1"/>
</dbReference>
<keyword evidence="2" id="KW-0472">Membrane</keyword>
<dbReference type="AlphaFoldDB" id="A0A484M3Z7"/>
<feature type="compositionally biased region" description="Basic and acidic residues" evidence="1">
    <location>
        <begin position="250"/>
        <end position="264"/>
    </location>
</feature>
<evidence type="ECO:0000256" key="2">
    <source>
        <dbReference type="SAM" id="Phobius"/>
    </source>
</evidence>
<feature type="compositionally biased region" description="Acidic residues" evidence="1">
    <location>
        <begin position="286"/>
        <end position="297"/>
    </location>
</feature>
<dbReference type="Pfam" id="PF05553">
    <property type="entry name" value="DUF761"/>
    <property type="match status" value="1"/>
</dbReference>
<keyword evidence="2" id="KW-0812">Transmembrane</keyword>
<organism evidence="3 4">
    <name type="scientific">Cuscuta campestris</name>
    <dbReference type="NCBI Taxonomy" id="132261"/>
    <lineage>
        <taxon>Eukaryota</taxon>
        <taxon>Viridiplantae</taxon>
        <taxon>Streptophyta</taxon>
        <taxon>Embryophyta</taxon>
        <taxon>Tracheophyta</taxon>
        <taxon>Spermatophyta</taxon>
        <taxon>Magnoliopsida</taxon>
        <taxon>eudicotyledons</taxon>
        <taxon>Gunneridae</taxon>
        <taxon>Pentapetalae</taxon>
        <taxon>asterids</taxon>
        <taxon>lamiids</taxon>
        <taxon>Solanales</taxon>
        <taxon>Convolvulaceae</taxon>
        <taxon>Cuscuteae</taxon>
        <taxon>Cuscuta</taxon>
        <taxon>Cuscuta subgen. Grammica</taxon>
        <taxon>Cuscuta sect. Cleistogrammica</taxon>
    </lineage>
</organism>
<accession>A0A484M3Z7</accession>
<proteinExistence type="predicted"/>
<name>A0A484M3Z7_9ASTE</name>
<gene>
    <name evidence="3" type="ORF">CCAM_LOCUS25101</name>
</gene>
<protein>
    <submittedName>
        <fullName evidence="3">Uncharacterized protein</fullName>
    </submittedName>
</protein>
<sequence>MAGDSQAPPKQTPTNPTKYFKHFMFKPLLITVFLVSLLLLPPQAPEFLSQSLGSTVWELLQLVFVGIAVSYGLFSWKSDYPDKENGGEAKFENAHSFVSGLLQVSSVFDDDGGGGGGGSGGISVMDEKIDGNCRNIVQTWSNQCRRGGPMAVSGVEEQRGCFSVTREISRIGEKPLLLPVRSLKSRIEDGEGKMERKGSVNKEEQEEEEDVNPVLPSPIPWRSRSGRFIQMKQDSEPLPEPELADEPGDDERGSRDGSPDDDDHHHHHESGAEDDYSDDGDHSSGDEEDEDDDDEGRDVDKKAAEFIAKIKEQIRMQRVDSIKKSA</sequence>
<feature type="region of interest" description="Disordered" evidence="1">
    <location>
        <begin position="188"/>
        <end position="301"/>
    </location>
</feature>
<evidence type="ECO:0000256" key="1">
    <source>
        <dbReference type="SAM" id="MobiDB-lite"/>
    </source>
</evidence>
<feature type="transmembrane region" description="Helical" evidence="2">
    <location>
        <begin position="56"/>
        <end position="74"/>
    </location>
</feature>
<feature type="compositionally biased region" description="Basic and acidic residues" evidence="1">
    <location>
        <begin position="188"/>
        <end position="203"/>
    </location>
</feature>
<dbReference type="OrthoDB" id="1080706at2759"/>
<evidence type="ECO:0000313" key="4">
    <source>
        <dbReference type="Proteomes" id="UP000595140"/>
    </source>
</evidence>
<dbReference type="InterPro" id="IPR008480">
    <property type="entry name" value="DUF761_pln"/>
</dbReference>
<evidence type="ECO:0000313" key="3">
    <source>
        <dbReference type="EMBL" id="VFQ83325.1"/>
    </source>
</evidence>
<keyword evidence="4" id="KW-1185">Reference proteome</keyword>
<dbReference type="Proteomes" id="UP000595140">
    <property type="component" value="Unassembled WGS sequence"/>
</dbReference>